<dbReference type="RefSeq" id="XP_044565661.1">
    <property type="nucleotide sequence ID" value="XM_044703288.1"/>
</dbReference>
<dbReference type="VEuPathDB" id="AmoebaDB:NfTy_037140"/>
<dbReference type="InterPro" id="IPR025533">
    <property type="entry name" value="DUF4419"/>
</dbReference>
<dbReference type="Pfam" id="PF14388">
    <property type="entry name" value="DUF4419"/>
    <property type="match status" value="1"/>
</dbReference>
<dbReference type="PANTHER" id="PTHR31252:SF11">
    <property type="entry name" value="DUF4419 DOMAIN-CONTAINING PROTEIN"/>
    <property type="match status" value="1"/>
</dbReference>
<protein>
    <recommendedName>
        <fullName evidence="3">DUF4419 domain-containing protein</fullName>
    </recommendedName>
</protein>
<dbReference type="AlphaFoldDB" id="A0A6A5C520"/>
<evidence type="ECO:0000313" key="1">
    <source>
        <dbReference type="EMBL" id="KAF0980948.1"/>
    </source>
</evidence>
<proteinExistence type="predicted"/>
<gene>
    <name evidence="1" type="ORF">FDP41_012736</name>
</gene>
<dbReference type="PANTHER" id="PTHR31252">
    <property type="entry name" value="DUF4419 DOMAIN-CONTAINING PROTEIN"/>
    <property type="match status" value="1"/>
</dbReference>
<evidence type="ECO:0000313" key="2">
    <source>
        <dbReference type="Proteomes" id="UP000444721"/>
    </source>
</evidence>
<sequence length="431" mass="48721">MLSTTSSTTSTAHTIVPNLTLGSTDSFTHTPLSNPPLSNYFNDPANDYYNFMTRKYHVYACESNGPLLNGTKFTPHPLIMCCSEAYSKHYPLILSPDDIWLLIAQGFAKHVEIHSDQLRSQFISDESESELKEEQGSSWSSSKIKIVVSMDDKFIHPSQQQDSSSEHTLALKHVDWSRVFQEITSQVQSHLRTGNGGCDNNNTSSHLLECNFSTSTHIEKSASQIVFMSAMKNYFSYWNVFCCGLPSITLLGTVHDWESIKERTLQLEQYGFQFWSKALIPILDKFIETAKLNGSSSSLPESLRNFWNRIALCSMKSGSWRVTGWISYFFPYNQQNEISRDLSALKDDNSNNFLDNVKVNGWGTTADQYPSGLSTVQVRLLNSPVQGVDSLHYMAGFLGYDYDEQLKGMKPRIGWAIGSEKKENDVAYEQE</sequence>
<dbReference type="Proteomes" id="UP000444721">
    <property type="component" value="Unassembled WGS sequence"/>
</dbReference>
<organism evidence="1 2">
    <name type="scientific">Naegleria fowleri</name>
    <name type="common">Brain eating amoeba</name>
    <dbReference type="NCBI Taxonomy" id="5763"/>
    <lineage>
        <taxon>Eukaryota</taxon>
        <taxon>Discoba</taxon>
        <taxon>Heterolobosea</taxon>
        <taxon>Tetramitia</taxon>
        <taxon>Eutetramitia</taxon>
        <taxon>Vahlkampfiidae</taxon>
        <taxon>Naegleria</taxon>
    </lineage>
</organism>
<accession>A0A6A5C520</accession>
<dbReference type="VEuPathDB" id="AmoebaDB:NF0038360"/>
<dbReference type="EMBL" id="VFQX01000016">
    <property type="protein sequence ID" value="KAF0980948.1"/>
    <property type="molecule type" value="Genomic_DNA"/>
</dbReference>
<evidence type="ECO:0008006" key="3">
    <source>
        <dbReference type="Google" id="ProtNLM"/>
    </source>
</evidence>
<keyword evidence="2" id="KW-1185">Reference proteome</keyword>
<dbReference type="GeneID" id="68119951"/>
<dbReference type="VEuPathDB" id="AmoebaDB:FDP41_012736"/>
<dbReference type="OrthoDB" id="9978173at2759"/>
<reference evidence="1 2" key="1">
    <citation type="journal article" date="2019" name="Sci. Rep.">
        <title>Nanopore sequencing improves the draft genome of the human pathogenic amoeba Naegleria fowleri.</title>
        <authorList>
            <person name="Liechti N."/>
            <person name="Schurch N."/>
            <person name="Bruggmann R."/>
            <person name="Wittwer M."/>
        </authorList>
    </citation>
    <scope>NUCLEOTIDE SEQUENCE [LARGE SCALE GENOMIC DNA]</scope>
    <source>
        <strain evidence="1 2">ATCC 30894</strain>
    </source>
</reference>
<comment type="caution">
    <text evidence="1">The sequence shown here is derived from an EMBL/GenBank/DDBJ whole genome shotgun (WGS) entry which is preliminary data.</text>
</comment>
<name>A0A6A5C520_NAEFO</name>